<dbReference type="AlphaFoldDB" id="A0A0R1Q953"/>
<dbReference type="SUPFAM" id="SSF56349">
    <property type="entry name" value="DNA breaking-rejoining enzymes"/>
    <property type="match status" value="1"/>
</dbReference>
<dbReference type="Proteomes" id="UP000051790">
    <property type="component" value="Unassembled WGS sequence"/>
</dbReference>
<dbReference type="Pfam" id="PF00589">
    <property type="entry name" value="Phage_integrase"/>
    <property type="match status" value="1"/>
</dbReference>
<comment type="similarity">
    <text evidence="1">Belongs to the 'phage' integrase family.</text>
</comment>
<evidence type="ECO:0000259" key="4">
    <source>
        <dbReference type="PROSITE" id="PS51898"/>
    </source>
</evidence>
<keyword evidence="2" id="KW-0238">DNA-binding</keyword>
<comment type="caution">
    <text evidence="5">The sequence shown here is derived from an EMBL/GenBank/DDBJ whole genome shotgun (WGS) entry which is preliminary data.</text>
</comment>
<accession>A0A0R1Q953</accession>
<gene>
    <name evidence="5" type="ORF">FD01_GL002760</name>
</gene>
<dbReference type="Gene3D" id="1.10.443.10">
    <property type="entry name" value="Intergrase catalytic core"/>
    <property type="match status" value="1"/>
</dbReference>
<keyword evidence="3" id="KW-0233">DNA recombination</keyword>
<dbReference type="GO" id="GO:0003677">
    <property type="term" value="F:DNA binding"/>
    <property type="evidence" value="ECO:0007669"/>
    <property type="project" value="UniProtKB-KW"/>
</dbReference>
<dbReference type="PANTHER" id="PTHR30349:SF41">
    <property type="entry name" value="INTEGRASE_RECOMBINASE PROTEIN MJ0367-RELATED"/>
    <property type="match status" value="1"/>
</dbReference>
<evidence type="ECO:0000313" key="5">
    <source>
        <dbReference type="EMBL" id="KRL37803.1"/>
    </source>
</evidence>
<keyword evidence="6" id="KW-1185">Reference proteome</keyword>
<dbReference type="InterPro" id="IPR002104">
    <property type="entry name" value="Integrase_catalytic"/>
</dbReference>
<dbReference type="PROSITE" id="PS51898">
    <property type="entry name" value="TYR_RECOMBINASE"/>
    <property type="match status" value="1"/>
</dbReference>
<dbReference type="CDD" id="cd01189">
    <property type="entry name" value="INT_ICEBs1_C_like"/>
    <property type="match status" value="1"/>
</dbReference>
<evidence type="ECO:0000256" key="1">
    <source>
        <dbReference type="ARBA" id="ARBA00008857"/>
    </source>
</evidence>
<dbReference type="GO" id="GO:0015074">
    <property type="term" value="P:DNA integration"/>
    <property type="evidence" value="ECO:0007669"/>
    <property type="project" value="InterPro"/>
</dbReference>
<dbReference type="InterPro" id="IPR010998">
    <property type="entry name" value="Integrase_recombinase_N"/>
</dbReference>
<sequence>MLAIERDSRTLCELIARYRIKLDSNNRHICIVSCKSSTDSLHFSCRCWPHIGGQTMEKISKKPVSTGIQQTEKGVFVFRCYLGSSNLAPWRKQKTVKNKSVKEARQLYGQWIEAQEQAYKTAHEPVQQAKAMQKVDASPTFAEYTSQGDIPAHDGQFFQQIKQEAVLSGSAVSRKQVGSIQGVDLQHRSNLKIINRDYPAFNLKPLNSFTPEDVDGLLDSIKATRGCTNNTLNHYLHSVSKVFRLAQDAGVVPKRFNPCRKVEGRQKEYREKTVITASQYDGVLQAVEQLPPKFRAGMLISLMCGLRREEVMGLMWTDIDFEHSMLNVRHTLIQYKGEDGLRVKTIKAGTKNGTQRAVGLPDKVAEALHAYRATLPKRLPTWCDGVTGARYNLLWIRLDTADVYDMDLFGHVWREMRPSLMEQGILTKKSRFHDLRAGFISYMLNKQQFSPVIVAKLAGHRSAQMTLDVYGDADSTDINNALEAMNNAFKD</sequence>
<evidence type="ECO:0000256" key="3">
    <source>
        <dbReference type="ARBA" id="ARBA00023172"/>
    </source>
</evidence>
<dbReference type="InterPro" id="IPR013762">
    <property type="entry name" value="Integrase-like_cat_sf"/>
</dbReference>
<dbReference type="OrthoDB" id="9803188at2"/>
<dbReference type="GO" id="GO:0006310">
    <property type="term" value="P:DNA recombination"/>
    <property type="evidence" value="ECO:0007669"/>
    <property type="project" value="UniProtKB-KW"/>
</dbReference>
<reference evidence="5 6" key="1">
    <citation type="journal article" date="2015" name="Genome Announc.">
        <title>Expanding the biotechnology potential of lactobacilli through comparative genomics of 213 strains and associated genera.</title>
        <authorList>
            <person name="Sun Z."/>
            <person name="Harris H.M."/>
            <person name="McCann A."/>
            <person name="Guo C."/>
            <person name="Argimon S."/>
            <person name="Zhang W."/>
            <person name="Yang X."/>
            <person name="Jeffery I.B."/>
            <person name="Cooney J.C."/>
            <person name="Kagawa T.F."/>
            <person name="Liu W."/>
            <person name="Song Y."/>
            <person name="Salvetti E."/>
            <person name="Wrobel A."/>
            <person name="Rasinkangas P."/>
            <person name="Parkhill J."/>
            <person name="Rea M.C."/>
            <person name="O'Sullivan O."/>
            <person name="Ritari J."/>
            <person name="Douillard F.P."/>
            <person name="Paul Ross R."/>
            <person name="Yang R."/>
            <person name="Briner A.E."/>
            <person name="Felis G.E."/>
            <person name="de Vos W.M."/>
            <person name="Barrangou R."/>
            <person name="Klaenhammer T.R."/>
            <person name="Caufield P.W."/>
            <person name="Cui Y."/>
            <person name="Zhang H."/>
            <person name="O'Toole P.W."/>
        </authorList>
    </citation>
    <scope>NUCLEOTIDE SEQUENCE [LARGE SCALE GENOMIC DNA]</scope>
    <source>
        <strain evidence="5 6">DSM 13343</strain>
    </source>
</reference>
<evidence type="ECO:0000313" key="6">
    <source>
        <dbReference type="Proteomes" id="UP000051790"/>
    </source>
</evidence>
<organism evidence="5 6">
    <name type="scientific">Lacticaseibacillus manihotivorans DSM 13343 = JCM 12514</name>
    <dbReference type="NCBI Taxonomy" id="1423769"/>
    <lineage>
        <taxon>Bacteria</taxon>
        <taxon>Bacillati</taxon>
        <taxon>Bacillota</taxon>
        <taxon>Bacilli</taxon>
        <taxon>Lactobacillales</taxon>
        <taxon>Lactobacillaceae</taxon>
        <taxon>Lacticaseibacillus</taxon>
    </lineage>
</organism>
<dbReference type="Gene3D" id="1.10.150.130">
    <property type="match status" value="1"/>
</dbReference>
<dbReference type="InterPro" id="IPR011010">
    <property type="entry name" value="DNA_brk_join_enz"/>
</dbReference>
<dbReference type="PATRIC" id="fig|1423769.4.peg.2979"/>
<evidence type="ECO:0000256" key="2">
    <source>
        <dbReference type="ARBA" id="ARBA00023125"/>
    </source>
</evidence>
<feature type="domain" description="Tyr recombinase" evidence="4">
    <location>
        <begin position="270"/>
        <end position="483"/>
    </location>
</feature>
<name>A0A0R1Q953_9LACO</name>
<protein>
    <recommendedName>
        <fullName evidence="4">Tyr recombinase domain-containing protein</fullName>
    </recommendedName>
</protein>
<proteinExistence type="inferred from homology"/>
<dbReference type="InterPro" id="IPR050090">
    <property type="entry name" value="Tyrosine_recombinase_XerCD"/>
</dbReference>
<dbReference type="PANTHER" id="PTHR30349">
    <property type="entry name" value="PHAGE INTEGRASE-RELATED"/>
    <property type="match status" value="1"/>
</dbReference>
<dbReference type="EMBL" id="AZEU01000313">
    <property type="protein sequence ID" value="KRL37803.1"/>
    <property type="molecule type" value="Genomic_DNA"/>
</dbReference>